<proteinExistence type="inferred from homology"/>
<evidence type="ECO:0000256" key="2">
    <source>
        <dbReference type="ARBA" id="ARBA00005573"/>
    </source>
</evidence>
<dbReference type="GO" id="GO:0031965">
    <property type="term" value="C:nuclear membrane"/>
    <property type="evidence" value="ECO:0007669"/>
    <property type="project" value="UniProtKB-UniRule"/>
</dbReference>
<evidence type="ECO:0000256" key="7">
    <source>
        <dbReference type="ARBA" id="ARBA00023132"/>
    </source>
</evidence>
<reference evidence="10 11" key="1">
    <citation type="submission" date="2014-04" db="EMBL/GenBank/DDBJ databases">
        <authorList>
            <consortium name="DOE Joint Genome Institute"/>
            <person name="Kuo A."/>
            <person name="Gay G."/>
            <person name="Dore J."/>
            <person name="Kohler A."/>
            <person name="Nagy L.G."/>
            <person name="Floudas D."/>
            <person name="Copeland A."/>
            <person name="Barry K.W."/>
            <person name="Cichocki N."/>
            <person name="Veneault-Fourrey C."/>
            <person name="LaButti K."/>
            <person name="Lindquist E.A."/>
            <person name="Lipzen A."/>
            <person name="Lundell T."/>
            <person name="Morin E."/>
            <person name="Murat C."/>
            <person name="Sun H."/>
            <person name="Tunlid A."/>
            <person name="Henrissat B."/>
            <person name="Grigoriev I.V."/>
            <person name="Hibbett D.S."/>
            <person name="Martin F."/>
            <person name="Nordberg H.P."/>
            <person name="Cantor M.N."/>
            <person name="Hua S.X."/>
        </authorList>
    </citation>
    <scope>NUCLEOTIDE SEQUENCE [LARGE SCALE GENOMIC DNA]</scope>
    <source>
        <strain evidence="11">h7</strain>
    </source>
</reference>
<evidence type="ECO:0000256" key="8">
    <source>
        <dbReference type="ARBA" id="ARBA00023242"/>
    </source>
</evidence>
<evidence type="ECO:0000256" key="9">
    <source>
        <dbReference type="RuleBase" id="RU365073"/>
    </source>
</evidence>
<comment type="function">
    <text evidence="9">Functions as a component of the nuclear pore complex (NPC).</text>
</comment>
<dbReference type="GO" id="GO:0045893">
    <property type="term" value="P:positive regulation of DNA-templated transcription"/>
    <property type="evidence" value="ECO:0007669"/>
    <property type="project" value="TreeGrafter"/>
</dbReference>
<name>A0A0C3C7I0_HEBCY</name>
<protein>
    <recommendedName>
        <fullName evidence="9">Nuclear pore complex protein Nup85</fullName>
    </recommendedName>
</protein>
<dbReference type="GO" id="GO:0031080">
    <property type="term" value="C:nuclear pore outer ring"/>
    <property type="evidence" value="ECO:0007669"/>
    <property type="project" value="TreeGrafter"/>
</dbReference>
<dbReference type="AlphaFoldDB" id="A0A0C3C7I0"/>
<dbReference type="GO" id="GO:0006406">
    <property type="term" value="P:mRNA export from nucleus"/>
    <property type="evidence" value="ECO:0007669"/>
    <property type="project" value="TreeGrafter"/>
</dbReference>
<dbReference type="Pfam" id="PF07575">
    <property type="entry name" value="Nucleopor_Nup85"/>
    <property type="match status" value="2"/>
</dbReference>
<evidence type="ECO:0000256" key="3">
    <source>
        <dbReference type="ARBA" id="ARBA00022448"/>
    </source>
</evidence>
<comment type="subcellular location">
    <subcellularLocation>
        <location evidence="1 9">Nucleus</location>
        <location evidence="1 9">Nuclear pore complex</location>
    </subcellularLocation>
</comment>
<sequence>MPAAEYLTLAPPLVEAGKFDELVKAGQTVSSTFSSSDNSFAVYITNAIVPNAAKGRTGEEEQPIYFASLYSPPSSERRLFLVDTLIIFAAFRNLLKNASMQEPGWIQGDQSLTMIRKLSIDYVNFIKECWVHASQPIPRPDGPLQFSSDHYRSLYTCFSLFVVLYLPEPGYEQAPVADELMEWLNTHFIEPSTQEGDQLSALDCPWEDETFWPYLTRAILRGLSKASLFFLGVLERHPSDNLQRLISTLIPLVETQPRLMNFTAERDFAHAIRRWSEKVKALRIEMDRVPENSRFDDFDNWWDKLSDIVGILEGRQDVIQRVCEDLGADWKEVCVAWSIFVDPRMRRQDIPEVVFQVIGDMPPDPTDLEDMIHAALFSGQPAEALQHAFKLDSWLSAHLSDIMESIQLIPTDVDEDSGVSLRDQYILSYAEYLHSDPALWRITVDYMYSCGQVGQSRADEVLLRVPLKLQEQNSDLKVDSQIRAGEIVGVLKDVNRTCFEYKRESVRRTVCRIAAQTLVFDKDYGLAVSYCTSAEDWRGLARIVDRVLEEYIATGPRKFTEYALAIAPSVKELRSQSTIQGVFVHRLIFAVRYARFHDLIQKQEYQDAASDLVAIFVEDVAPTSWWAVVLCDSVQLLQYSPALLFTSSGASLLLQKLEEIFVRASQGAADDYLSVLVRVLRVRGEKEALERLKTVRLALARYFGRCLVLGVGGT</sequence>
<dbReference type="EMBL" id="KN831773">
    <property type="protein sequence ID" value="KIM44830.1"/>
    <property type="molecule type" value="Genomic_DNA"/>
</dbReference>
<dbReference type="Proteomes" id="UP000053424">
    <property type="component" value="Unassembled WGS sequence"/>
</dbReference>
<keyword evidence="6 9" id="KW-0811">Translocation</keyword>
<dbReference type="HOGENOM" id="CLU_023369_0_0_1"/>
<reference evidence="11" key="2">
    <citation type="submission" date="2015-01" db="EMBL/GenBank/DDBJ databases">
        <title>Evolutionary Origins and Diversification of the Mycorrhizal Mutualists.</title>
        <authorList>
            <consortium name="DOE Joint Genome Institute"/>
            <consortium name="Mycorrhizal Genomics Consortium"/>
            <person name="Kohler A."/>
            <person name="Kuo A."/>
            <person name="Nagy L.G."/>
            <person name="Floudas D."/>
            <person name="Copeland A."/>
            <person name="Barry K.W."/>
            <person name="Cichocki N."/>
            <person name="Veneault-Fourrey C."/>
            <person name="LaButti K."/>
            <person name="Lindquist E.A."/>
            <person name="Lipzen A."/>
            <person name="Lundell T."/>
            <person name="Morin E."/>
            <person name="Murat C."/>
            <person name="Riley R."/>
            <person name="Ohm R."/>
            <person name="Sun H."/>
            <person name="Tunlid A."/>
            <person name="Henrissat B."/>
            <person name="Grigoriev I.V."/>
            <person name="Hibbett D.S."/>
            <person name="Martin F."/>
        </authorList>
    </citation>
    <scope>NUCLEOTIDE SEQUENCE [LARGE SCALE GENOMIC DNA]</scope>
    <source>
        <strain evidence="11">h7</strain>
    </source>
</reference>
<keyword evidence="9" id="KW-0472">Membrane</keyword>
<evidence type="ECO:0000256" key="1">
    <source>
        <dbReference type="ARBA" id="ARBA00004567"/>
    </source>
</evidence>
<dbReference type="STRING" id="686832.A0A0C3C7I0"/>
<dbReference type="PANTHER" id="PTHR13373:SF21">
    <property type="entry name" value="NUCLEAR PORE COMPLEX PROTEIN NUP85"/>
    <property type="match status" value="1"/>
</dbReference>
<evidence type="ECO:0000256" key="5">
    <source>
        <dbReference type="ARBA" id="ARBA00022927"/>
    </source>
</evidence>
<dbReference type="InterPro" id="IPR011502">
    <property type="entry name" value="Nucleoporin_Nup85"/>
</dbReference>
<dbReference type="PANTHER" id="PTHR13373">
    <property type="entry name" value="FROUNT PROTEIN-RELATED"/>
    <property type="match status" value="1"/>
</dbReference>
<keyword evidence="3 9" id="KW-0813">Transport</keyword>
<keyword evidence="8 9" id="KW-0539">Nucleus</keyword>
<evidence type="ECO:0000256" key="6">
    <source>
        <dbReference type="ARBA" id="ARBA00023010"/>
    </source>
</evidence>
<dbReference type="OrthoDB" id="17644at2759"/>
<keyword evidence="5 9" id="KW-0653">Protein transport</keyword>
<organism evidence="10 11">
    <name type="scientific">Hebeloma cylindrosporum</name>
    <dbReference type="NCBI Taxonomy" id="76867"/>
    <lineage>
        <taxon>Eukaryota</taxon>
        <taxon>Fungi</taxon>
        <taxon>Dikarya</taxon>
        <taxon>Basidiomycota</taxon>
        <taxon>Agaricomycotina</taxon>
        <taxon>Agaricomycetes</taxon>
        <taxon>Agaricomycetidae</taxon>
        <taxon>Agaricales</taxon>
        <taxon>Agaricineae</taxon>
        <taxon>Hymenogastraceae</taxon>
        <taxon>Hebeloma</taxon>
    </lineage>
</organism>
<dbReference type="GO" id="GO:0006606">
    <property type="term" value="P:protein import into nucleus"/>
    <property type="evidence" value="ECO:0007669"/>
    <property type="project" value="TreeGrafter"/>
</dbReference>
<evidence type="ECO:0000313" key="11">
    <source>
        <dbReference type="Proteomes" id="UP000053424"/>
    </source>
</evidence>
<evidence type="ECO:0000256" key="4">
    <source>
        <dbReference type="ARBA" id="ARBA00022816"/>
    </source>
</evidence>
<accession>A0A0C3C7I0</accession>
<gene>
    <name evidence="10" type="ORF">M413DRAFT_442797</name>
</gene>
<keyword evidence="7 9" id="KW-0906">Nuclear pore complex</keyword>
<comment type="subunit">
    <text evidence="9">Component of the nuclear pore complex (NPC).</text>
</comment>
<keyword evidence="4 9" id="KW-0509">mRNA transport</keyword>
<evidence type="ECO:0000313" key="10">
    <source>
        <dbReference type="EMBL" id="KIM44830.1"/>
    </source>
</evidence>
<keyword evidence="11" id="KW-1185">Reference proteome</keyword>
<comment type="similarity">
    <text evidence="2 9">Belongs to the nucleoporin Nup85 family.</text>
</comment>
<dbReference type="GO" id="GO:0017056">
    <property type="term" value="F:structural constituent of nuclear pore"/>
    <property type="evidence" value="ECO:0007669"/>
    <property type="project" value="TreeGrafter"/>
</dbReference>